<dbReference type="HOGENOM" id="CLU_2576182_0_0_1"/>
<dbReference type="Gene3D" id="1.10.490.10">
    <property type="entry name" value="Globins"/>
    <property type="match status" value="1"/>
</dbReference>
<reference evidence="1" key="1">
    <citation type="journal article" date="2012" name="Nature">
        <title>The oyster genome reveals stress adaptation and complexity of shell formation.</title>
        <authorList>
            <person name="Zhang G."/>
            <person name="Fang X."/>
            <person name="Guo X."/>
            <person name="Li L."/>
            <person name="Luo R."/>
            <person name="Xu F."/>
            <person name="Yang P."/>
            <person name="Zhang L."/>
            <person name="Wang X."/>
            <person name="Qi H."/>
            <person name="Xiong Z."/>
            <person name="Que H."/>
            <person name="Xie Y."/>
            <person name="Holland P.W."/>
            <person name="Paps J."/>
            <person name="Zhu Y."/>
            <person name="Wu F."/>
            <person name="Chen Y."/>
            <person name="Wang J."/>
            <person name="Peng C."/>
            <person name="Meng J."/>
            <person name="Yang L."/>
            <person name="Liu J."/>
            <person name="Wen B."/>
            <person name="Zhang N."/>
            <person name="Huang Z."/>
            <person name="Zhu Q."/>
            <person name="Feng Y."/>
            <person name="Mount A."/>
            <person name="Hedgecock D."/>
            <person name="Xu Z."/>
            <person name="Liu Y."/>
            <person name="Domazet-Loso T."/>
            <person name="Du Y."/>
            <person name="Sun X."/>
            <person name="Zhang S."/>
            <person name="Liu B."/>
            <person name="Cheng P."/>
            <person name="Jiang X."/>
            <person name="Li J."/>
            <person name="Fan D."/>
            <person name="Wang W."/>
            <person name="Fu W."/>
            <person name="Wang T."/>
            <person name="Wang B."/>
            <person name="Zhang J."/>
            <person name="Peng Z."/>
            <person name="Li Y."/>
            <person name="Li N."/>
            <person name="Wang J."/>
            <person name="Chen M."/>
            <person name="He Y."/>
            <person name="Tan F."/>
            <person name="Song X."/>
            <person name="Zheng Q."/>
            <person name="Huang R."/>
            <person name="Yang H."/>
            <person name="Du X."/>
            <person name="Chen L."/>
            <person name="Yang M."/>
            <person name="Gaffney P.M."/>
            <person name="Wang S."/>
            <person name="Luo L."/>
            <person name="She Z."/>
            <person name="Ming Y."/>
            <person name="Huang W."/>
            <person name="Zhang S."/>
            <person name="Huang B."/>
            <person name="Zhang Y."/>
            <person name="Qu T."/>
            <person name="Ni P."/>
            <person name="Miao G."/>
            <person name="Wang J."/>
            <person name="Wang Q."/>
            <person name="Steinberg C.E."/>
            <person name="Wang H."/>
            <person name="Li N."/>
            <person name="Qian L."/>
            <person name="Zhang G."/>
            <person name="Li Y."/>
            <person name="Yang H."/>
            <person name="Liu X."/>
            <person name="Wang J."/>
            <person name="Yin Y."/>
            <person name="Wang J."/>
        </authorList>
    </citation>
    <scope>NUCLEOTIDE SEQUENCE [LARGE SCALE GENOMIC DNA]</scope>
    <source>
        <strain evidence="1">05x7-T-G4-1.051#20</strain>
    </source>
</reference>
<dbReference type="EMBL" id="JH818863">
    <property type="protein sequence ID" value="EKC32234.1"/>
    <property type="molecule type" value="Genomic_DNA"/>
</dbReference>
<evidence type="ECO:0000313" key="1">
    <source>
        <dbReference type="EMBL" id="EKC32234.1"/>
    </source>
</evidence>
<dbReference type="GO" id="GO:0020037">
    <property type="term" value="F:heme binding"/>
    <property type="evidence" value="ECO:0007669"/>
    <property type="project" value="InterPro"/>
</dbReference>
<sequence>MGCLFSSEKTTDSREVVRVDSERRPYCNGMTSTEFTEEQKQLVKTTWNIVREDISKVGVITFLRTVWLTARSLFYHEAIKR</sequence>
<gene>
    <name evidence="1" type="ORF">CGI_10026221</name>
</gene>
<dbReference type="GO" id="GO:0019825">
    <property type="term" value="F:oxygen binding"/>
    <property type="evidence" value="ECO:0007669"/>
    <property type="project" value="InterPro"/>
</dbReference>
<dbReference type="InterPro" id="IPR012292">
    <property type="entry name" value="Globin/Proto"/>
</dbReference>
<name>K1QMC5_MAGGI</name>
<proteinExistence type="predicted"/>
<dbReference type="InterPro" id="IPR009050">
    <property type="entry name" value="Globin-like_sf"/>
</dbReference>
<organism evidence="1">
    <name type="scientific">Magallana gigas</name>
    <name type="common">Pacific oyster</name>
    <name type="synonym">Crassostrea gigas</name>
    <dbReference type="NCBI Taxonomy" id="29159"/>
    <lineage>
        <taxon>Eukaryota</taxon>
        <taxon>Metazoa</taxon>
        <taxon>Spiralia</taxon>
        <taxon>Lophotrochozoa</taxon>
        <taxon>Mollusca</taxon>
        <taxon>Bivalvia</taxon>
        <taxon>Autobranchia</taxon>
        <taxon>Pteriomorphia</taxon>
        <taxon>Ostreida</taxon>
        <taxon>Ostreoidea</taxon>
        <taxon>Ostreidae</taxon>
        <taxon>Magallana</taxon>
    </lineage>
</organism>
<dbReference type="InParanoid" id="K1QMC5"/>
<dbReference type="SUPFAM" id="SSF46458">
    <property type="entry name" value="Globin-like"/>
    <property type="match status" value="1"/>
</dbReference>
<evidence type="ECO:0008006" key="2">
    <source>
        <dbReference type="Google" id="ProtNLM"/>
    </source>
</evidence>
<accession>K1QMC5</accession>
<dbReference type="AlphaFoldDB" id="K1QMC5"/>
<protein>
    <recommendedName>
        <fullName evidence="2">Globin family profile domain-containing protein</fullName>
    </recommendedName>
</protein>